<dbReference type="Proteomes" id="UP000798662">
    <property type="component" value="Chromosome 1"/>
</dbReference>
<evidence type="ECO:0000313" key="1">
    <source>
        <dbReference type="EMBL" id="KAK1862162.1"/>
    </source>
</evidence>
<reference evidence="1" key="1">
    <citation type="submission" date="2019-11" db="EMBL/GenBank/DDBJ databases">
        <title>Nori genome reveals adaptations in red seaweeds to the harsh intertidal environment.</title>
        <authorList>
            <person name="Wang D."/>
            <person name="Mao Y."/>
        </authorList>
    </citation>
    <scope>NUCLEOTIDE SEQUENCE</scope>
    <source>
        <tissue evidence="1">Gametophyte</tissue>
    </source>
</reference>
<protein>
    <submittedName>
        <fullName evidence="1">Uncharacterized protein</fullName>
    </submittedName>
</protein>
<sequence length="463" mass="45430">MVMASVATPPPSAAAAVAAAATAPAVTTVVPCHGGGGGGGRRAPLPRATLTSLPADLLRLIAARLAGSGCPCALAHVATYRALCRATAAVAAEAAAGGLVLPLVPTASGAAAARAAAAALCCTPPLAPVTGGLPRGWRGGGGGSGSGGGGGGGGVGGGDPPARRHCPMAGMADNDNGSGTPPSPPPLRVVHGPSPAPGSLLGAQRVDRLALYWEVSLTAFAGHRLLVGVAPAAAVRHGHLEVASAYLFDCHGRLVGGGGGGDRRPPAVYGRKFRTGDRLGVLYHPVDRTLTFFDAGLSMGVAFRGVGAPPGGRGGGASAALYPLLHLPGLPGEAVAFVPLADMRSGGGGGARLVDAPRGAAALAATARRWVSVPHPRDGQLCVTTAAEAVTYWLPVGDPARTTVGAVKARLAVLSGHAVGQVELLLGGGRLDRDAATLATVGVRFVGGQCACDLMLYVPHLVS</sequence>
<organism evidence="1 2">
    <name type="scientific">Pyropia yezoensis</name>
    <name type="common">Susabi-nori</name>
    <name type="synonym">Porphyra yezoensis</name>
    <dbReference type="NCBI Taxonomy" id="2788"/>
    <lineage>
        <taxon>Eukaryota</taxon>
        <taxon>Rhodophyta</taxon>
        <taxon>Bangiophyceae</taxon>
        <taxon>Bangiales</taxon>
        <taxon>Bangiaceae</taxon>
        <taxon>Pyropia</taxon>
    </lineage>
</organism>
<dbReference type="EMBL" id="CM020618">
    <property type="protein sequence ID" value="KAK1862162.1"/>
    <property type="molecule type" value="Genomic_DNA"/>
</dbReference>
<proteinExistence type="predicted"/>
<keyword evidence="2" id="KW-1185">Reference proteome</keyword>
<comment type="caution">
    <text evidence="1">The sequence shown here is derived from an EMBL/GenBank/DDBJ whole genome shotgun (WGS) entry which is preliminary data.</text>
</comment>
<gene>
    <name evidence="1" type="ORF">I4F81_004737</name>
</gene>
<accession>A0ACC3BW91</accession>
<evidence type="ECO:0000313" key="2">
    <source>
        <dbReference type="Proteomes" id="UP000798662"/>
    </source>
</evidence>
<name>A0ACC3BW91_PYRYE</name>